<dbReference type="PATRIC" id="fig|1502.177.peg.3395"/>
<dbReference type="RefSeq" id="WP_061429702.1">
    <property type="nucleotide sequence ID" value="NZ_CATNZX010000001.1"/>
</dbReference>
<keyword evidence="1" id="KW-0812">Transmembrane</keyword>
<dbReference type="Proteomes" id="UP000070260">
    <property type="component" value="Plasmid pJFP838A"/>
</dbReference>
<evidence type="ECO:0000256" key="1">
    <source>
        <dbReference type="SAM" id="Phobius"/>
    </source>
</evidence>
<organism evidence="2 3">
    <name type="scientific">Clostridium perfringens</name>
    <dbReference type="NCBI Taxonomy" id="1502"/>
    <lineage>
        <taxon>Bacteria</taxon>
        <taxon>Bacillati</taxon>
        <taxon>Bacillota</taxon>
        <taxon>Clostridia</taxon>
        <taxon>Eubacteriales</taxon>
        <taxon>Clostridiaceae</taxon>
        <taxon>Clostridium</taxon>
    </lineage>
</organism>
<gene>
    <name evidence="2" type="ORF">JFP838_pA0187</name>
</gene>
<feature type="transmembrane region" description="Helical" evidence="1">
    <location>
        <begin position="6"/>
        <end position="27"/>
    </location>
</feature>
<dbReference type="EMBL" id="CP013615">
    <property type="protein sequence ID" value="AMN31103.1"/>
    <property type="molecule type" value="Genomic_DNA"/>
</dbReference>
<protein>
    <submittedName>
        <fullName evidence="2">Uncharacterized protein</fullName>
    </submittedName>
</protein>
<evidence type="ECO:0000313" key="2">
    <source>
        <dbReference type="EMBL" id="AMN31103.1"/>
    </source>
</evidence>
<accession>A0A140GRE4</accession>
<proteinExistence type="predicted"/>
<dbReference type="AlphaFoldDB" id="A0A140GRE4"/>
<reference evidence="2 3" key="1">
    <citation type="journal article" date="2016" name="PLoS ONE">
        <title>Plasmid Characterization and Chromosome Analysis of Two netF+ Clostridium perfringens Isolates Associated with Foal and Canine Necrotizing Enteritis.</title>
        <authorList>
            <person name="Mehdizadeh Gohari I."/>
            <person name="Kropinski A.M."/>
            <person name="Weese S.J."/>
            <person name="Parreira V.R."/>
            <person name="Whitehead A.E."/>
            <person name="Boerlin P."/>
            <person name="Prescott J.F."/>
        </authorList>
    </citation>
    <scope>NUCLEOTIDE SEQUENCE [LARGE SCALE GENOMIC DNA]</scope>
    <source>
        <strain evidence="2 3">JP838</strain>
        <plasmid evidence="3">Plasmid pJFP838A</plasmid>
    </source>
</reference>
<name>A0A140GRE4_CLOPF</name>
<geneLocation type="plasmid" evidence="2 3">
    <name>pJFP838A</name>
</geneLocation>
<keyword evidence="2" id="KW-0614">Plasmid</keyword>
<keyword evidence="1" id="KW-1133">Transmembrane helix</keyword>
<sequence length="66" mass="7488">MEQINYTLIIVLFLIVITIIIVVHMLVNSNKQGNVKFTGKVSTKKEDIIEAEVAVDMDIETPEKEK</sequence>
<evidence type="ECO:0000313" key="3">
    <source>
        <dbReference type="Proteomes" id="UP000070260"/>
    </source>
</evidence>
<keyword evidence="1" id="KW-0472">Membrane</keyword>